<gene>
    <name evidence="1" type="ORF">CBM2586_A11662</name>
</gene>
<comment type="caution">
    <text evidence="1">The sequence shown here is derived from an EMBL/GenBank/DDBJ whole genome shotgun (WGS) entry which is preliminary data.</text>
</comment>
<accession>A0A975WSW7</accession>
<sequence>MVPGARGRCPRRNAIDPRACAAFSFFFRNRRLQDRLRCFMLANPTSICFRWGLRDRIELQSWGLRQTNLSNYG</sequence>
<dbReference type="AlphaFoldDB" id="A0A975WSW7"/>
<evidence type="ECO:0000313" key="2">
    <source>
        <dbReference type="Proteomes" id="UP000257016"/>
    </source>
</evidence>
<reference evidence="1 2" key="1">
    <citation type="submission" date="2018-01" db="EMBL/GenBank/DDBJ databases">
        <authorList>
            <person name="Clerissi C."/>
        </authorList>
    </citation>
    <scope>NUCLEOTIDE SEQUENCE [LARGE SCALE GENOMIC DNA]</scope>
    <source>
        <strain evidence="1">Cupriavidus taiwanensis LMG 19430</strain>
    </source>
</reference>
<dbReference type="Proteomes" id="UP000257016">
    <property type="component" value="Unassembled WGS sequence"/>
</dbReference>
<protein>
    <submittedName>
        <fullName evidence="1">Uncharacterized protein</fullName>
    </submittedName>
</protein>
<proteinExistence type="predicted"/>
<name>A0A975WSW7_9BURK</name>
<dbReference type="EMBL" id="OFSN01000001">
    <property type="protein sequence ID" value="SOY42109.1"/>
    <property type="molecule type" value="Genomic_DNA"/>
</dbReference>
<evidence type="ECO:0000313" key="1">
    <source>
        <dbReference type="EMBL" id="SOY42109.1"/>
    </source>
</evidence>
<organism evidence="1 2">
    <name type="scientific">Cupriavidus taiwanensis</name>
    <dbReference type="NCBI Taxonomy" id="164546"/>
    <lineage>
        <taxon>Bacteria</taxon>
        <taxon>Pseudomonadati</taxon>
        <taxon>Pseudomonadota</taxon>
        <taxon>Betaproteobacteria</taxon>
        <taxon>Burkholderiales</taxon>
        <taxon>Burkholderiaceae</taxon>
        <taxon>Cupriavidus</taxon>
    </lineage>
</organism>